<keyword evidence="2" id="KW-1185">Reference proteome</keyword>
<proteinExistence type="predicted"/>
<dbReference type="Proteomes" id="UP000801864">
    <property type="component" value="Unassembled WGS sequence"/>
</dbReference>
<organism evidence="1 2">
    <name type="scientific">Trichoderma lentiforme</name>
    <dbReference type="NCBI Taxonomy" id="1567552"/>
    <lineage>
        <taxon>Eukaryota</taxon>
        <taxon>Fungi</taxon>
        <taxon>Dikarya</taxon>
        <taxon>Ascomycota</taxon>
        <taxon>Pezizomycotina</taxon>
        <taxon>Sordariomycetes</taxon>
        <taxon>Hypocreomycetidae</taxon>
        <taxon>Hypocreales</taxon>
        <taxon>Hypocreaceae</taxon>
        <taxon>Trichoderma</taxon>
    </lineage>
</organism>
<dbReference type="AlphaFoldDB" id="A0A9P5C7V0"/>
<evidence type="ECO:0000313" key="1">
    <source>
        <dbReference type="EMBL" id="KAF3057644.1"/>
    </source>
</evidence>
<comment type="caution">
    <text evidence="1">The sequence shown here is derived from an EMBL/GenBank/DDBJ whole genome shotgun (WGS) entry which is preliminary data.</text>
</comment>
<protein>
    <submittedName>
        <fullName evidence="1">Uncharacterized protein</fullName>
    </submittedName>
</protein>
<sequence length="276" mass="30508">MALISTEFELPKETETGGTLRVTNRNGNEIQRLHIVDRSHIYTVQADLAEVVHGKYDDCDYGTLLAMDFNVINVVFGSHDGNINEGPGVMNISPKGHISMRPTTRQVEVKRSATSSVEGGGGPVTISAGLGWEKTYTEDQEAHTTLQGIIRYEGRRSGMKNAVRWVLSENPQRKSGAPSFLRGLILLKRTDMEKFIAVVSIDVSVSFGLSTIFRALFCKKEDDDPEIFDPEPSQQPRKSSWTDIPEIAVETLHSVEIGKLDVILTTTARENAVTFS</sequence>
<gene>
    <name evidence="1" type="ORF">CFAM422_012252</name>
</gene>
<accession>A0A9P5C7V0</accession>
<dbReference type="EMBL" id="QLNT01000028">
    <property type="protein sequence ID" value="KAF3057644.1"/>
    <property type="molecule type" value="Genomic_DNA"/>
</dbReference>
<evidence type="ECO:0000313" key="2">
    <source>
        <dbReference type="Proteomes" id="UP000801864"/>
    </source>
</evidence>
<name>A0A9P5C7V0_9HYPO</name>
<reference evidence="1 2" key="1">
    <citation type="submission" date="2018-06" db="EMBL/GenBank/DDBJ databases">
        <title>Genome analysis of cellulolytic fungus Trichoderma lentiforme CFAM-422.</title>
        <authorList>
            <person name="Steindorff A.S."/>
            <person name="Formighieri E.F."/>
            <person name="Midorikawa G.E.O."/>
            <person name="Tamietti M.S."/>
            <person name="Ramos E.Z."/>
            <person name="Silva A.S."/>
            <person name="Bon E.P.S."/>
            <person name="Mendes T.D."/>
            <person name="Damaso M.C.T."/>
            <person name="Favaro L.C.L."/>
        </authorList>
    </citation>
    <scope>NUCLEOTIDE SEQUENCE [LARGE SCALE GENOMIC DNA]</scope>
    <source>
        <strain evidence="1 2">CFAM-422</strain>
    </source>
</reference>